<keyword evidence="6" id="KW-1185">Reference proteome</keyword>
<accession>A0ABT2QM38</accession>
<dbReference type="InterPro" id="IPR001789">
    <property type="entry name" value="Sig_transdc_resp-reg_receiver"/>
</dbReference>
<dbReference type="SUPFAM" id="SSF52172">
    <property type="entry name" value="CheY-like"/>
    <property type="match status" value="1"/>
</dbReference>
<evidence type="ECO:0000313" key="5">
    <source>
        <dbReference type="EMBL" id="MCU4975974.1"/>
    </source>
</evidence>
<dbReference type="PROSITE" id="PS50109">
    <property type="entry name" value="HIS_KIN"/>
    <property type="match status" value="1"/>
</dbReference>
<keyword evidence="1 2" id="KW-0597">Phosphoprotein</keyword>
<dbReference type="GO" id="GO:0016301">
    <property type="term" value="F:kinase activity"/>
    <property type="evidence" value="ECO:0007669"/>
    <property type="project" value="UniProtKB-KW"/>
</dbReference>
<comment type="caution">
    <text evidence="5">The sequence shown here is derived from an EMBL/GenBank/DDBJ whole genome shotgun (WGS) entry which is preliminary data.</text>
</comment>
<dbReference type="SUPFAM" id="SSF55874">
    <property type="entry name" value="ATPase domain of HSP90 chaperone/DNA topoisomerase II/histidine kinase"/>
    <property type="match status" value="1"/>
</dbReference>
<gene>
    <name evidence="5" type="ORF">OB955_25195</name>
</gene>
<feature type="domain" description="Histidine kinase" evidence="3">
    <location>
        <begin position="156"/>
        <end position="366"/>
    </location>
</feature>
<dbReference type="RefSeq" id="WP_338009507.1">
    <property type="nucleotide sequence ID" value="NZ_JAOPKB010000032.1"/>
</dbReference>
<protein>
    <submittedName>
        <fullName evidence="5">Hybrid sensor histidine kinase/response regulator</fullName>
    </submittedName>
</protein>
<reference evidence="5 6" key="1">
    <citation type="submission" date="2022-09" db="EMBL/GenBank/DDBJ databases">
        <title>Enrichment on poylsaccharides allowed isolation of novel metabolic and taxonomic groups of Haloarchaea.</title>
        <authorList>
            <person name="Sorokin D.Y."/>
            <person name="Elcheninov A.G."/>
            <person name="Khizhniak T.V."/>
            <person name="Kolganova T.V."/>
            <person name="Kublanov I.V."/>
        </authorList>
    </citation>
    <scope>NUCLEOTIDE SEQUENCE [LARGE SCALE GENOMIC DNA]</scope>
    <source>
        <strain evidence="5 6">AArc-m2/3/4</strain>
    </source>
</reference>
<dbReference type="InterPro" id="IPR003594">
    <property type="entry name" value="HATPase_dom"/>
</dbReference>
<evidence type="ECO:0000256" key="1">
    <source>
        <dbReference type="ARBA" id="ARBA00022553"/>
    </source>
</evidence>
<keyword evidence="5" id="KW-0808">Transferase</keyword>
<dbReference type="Gene3D" id="3.30.565.10">
    <property type="entry name" value="Histidine kinase-like ATPase, C-terminal domain"/>
    <property type="match status" value="1"/>
</dbReference>
<dbReference type="Proteomes" id="UP001320972">
    <property type="component" value="Unassembled WGS sequence"/>
</dbReference>
<evidence type="ECO:0000259" key="4">
    <source>
        <dbReference type="PROSITE" id="PS50110"/>
    </source>
</evidence>
<dbReference type="PANTHER" id="PTHR43547">
    <property type="entry name" value="TWO-COMPONENT HISTIDINE KINASE"/>
    <property type="match status" value="1"/>
</dbReference>
<dbReference type="PANTHER" id="PTHR43547:SF2">
    <property type="entry name" value="HYBRID SIGNAL TRANSDUCTION HISTIDINE KINASE C"/>
    <property type="match status" value="1"/>
</dbReference>
<dbReference type="InterPro" id="IPR005467">
    <property type="entry name" value="His_kinase_dom"/>
</dbReference>
<dbReference type="Pfam" id="PF02518">
    <property type="entry name" value="HATPase_c"/>
    <property type="match status" value="1"/>
</dbReference>
<organism evidence="5 6">
    <name type="scientific">Natronoglomus mannanivorans</name>
    <dbReference type="NCBI Taxonomy" id="2979990"/>
    <lineage>
        <taxon>Archaea</taxon>
        <taxon>Methanobacteriati</taxon>
        <taxon>Methanobacteriota</taxon>
        <taxon>Stenosarchaea group</taxon>
        <taxon>Halobacteria</taxon>
        <taxon>Halobacteriales</taxon>
        <taxon>Natrialbaceae</taxon>
        <taxon>Natronoglomus</taxon>
    </lineage>
</organism>
<sequence>MGISTETTLLLVEDRQSDAAFVEQMLVEHRGDFGVSDDPSIEIDAVEHVDSLSAGVERVTDGDIDIVLLDLGLPDSNGLETVSTMLEHTATVPVIVLTGQKGMGVEAIKRGAQDYLVKGRLNADLLVRTITYAIERARISEDLRDRNHQLELINQILRTDLRNDVSMIVGRTDQLRERIDGDDRATVDAILEASNHALELTDTAATVIDVIAERPTADLQPYNLRRVLTAELERFRTDTDAKLTLEWEPDECESVSVAGTPMLSAVFEKLLANAAGDADRTDVMITVTVECTNDRVSVSIADTGEEMSEARKRQLVDPIQSVTAQAGISADWYFVRTVLESVGGDLSIENNAPQGTVVTVSLDRISGD</sequence>
<dbReference type="EMBL" id="JAOPKB010000032">
    <property type="protein sequence ID" value="MCU4975974.1"/>
    <property type="molecule type" value="Genomic_DNA"/>
</dbReference>
<evidence type="ECO:0000313" key="6">
    <source>
        <dbReference type="Proteomes" id="UP001320972"/>
    </source>
</evidence>
<evidence type="ECO:0000259" key="3">
    <source>
        <dbReference type="PROSITE" id="PS50109"/>
    </source>
</evidence>
<name>A0ABT2QM38_9EURY</name>
<dbReference type="Gene3D" id="3.40.50.2300">
    <property type="match status" value="1"/>
</dbReference>
<dbReference type="InterPro" id="IPR011006">
    <property type="entry name" value="CheY-like_superfamily"/>
</dbReference>
<dbReference type="PROSITE" id="PS50110">
    <property type="entry name" value="RESPONSE_REGULATORY"/>
    <property type="match status" value="1"/>
</dbReference>
<dbReference type="Pfam" id="PF00072">
    <property type="entry name" value="Response_reg"/>
    <property type="match status" value="1"/>
</dbReference>
<dbReference type="SMART" id="SM00448">
    <property type="entry name" value="REC"/>
    <property type="match status" value="1"/>
</dbReference>
<feature type="modified residue" description="4-aspartylphosphate" evidence="2">
    <location>
        <position position="70"/>
    </location>
</feature>
<feature type="domain" description="Response regulatory" evidence="4">
    <location>
        <begin position="8"/>
        <end position="133"/>
    </location>
</feature>
<evidence type="ECO:0000256" key="2">
    <source>
        <dbReference type="PROSITE-ProRule" id="PRU00169"/>
    </source>
</evidence>
<dbReference type="InterPro" id="IPR036890">
    <property type="entry name" value="HATPase_C_sf"/>
</dbReference>
<keyword evidence="5" id="KW-0418">Kinase</keyword>
<proteinExistence type="predicted"/>